<dbReference type="OrthoDB" id="4570487at2"/>
<keyword evidence="8" id="KW-1185">Reference proteome</keyword>
<keyword evidence="2" id="KW-0719">Serine esterase</keyword>
<dbReference type="PATRIC" id="fig|1121353.3.peg.2715"/>
<feature type="region of interest" description="Disordered" evidence="5">
    <location>
        <begin position="23"/>
        <end position="42"/>
    </location>
</feature>
<evidence type="ECO:0000313" key="8">
    <source>
        <dbReference type="Proteomes" id="UP000011760"/>
    </source>
</evidence>
<evidence type="ECO:0000256" key="2">
    <source>
        <dbReference type="ARBA" id="ARBA00022487"/>
    </source>
</evidence>
<proteinExistence type="inferred from homology"/>
<dbReference type="PANTHER" id="PTHR33630:SF9">
    <property type="entry name" value="CUTINASE 4"/>
    <property type="match status" value="1"/>
</dbReference>
<organism evidence="7 8">
    <name type="scientific">Corynebacterium callunae DSM 20147</name>
    <dbReference type="NCBI Taxonomy" id="1121353"/>
    <lineage>
        <taxon>Bacteria</taxon>
        <taxon>Bacillati</taxon>
        <taxon>Actinomycetota</taxon>
        <taxon>Actinomycetes</taxon>
        <taxon>Mycobacteriales</taxon>
        <taxon>Corynebacteriaceae</taxon>
        <taxon>Corynebacterium</taxon>
    </lineage>
</organism>
<geneLocation type="plasmid" evidence="7 8">
    <name>pCC2</name>
</geneLocation>
<name>M1TV51_9CORY</name>
<feature type="signal peptide" evidence="6">
    <location>
        <begin position="1"/>
        <end position="27"/>
    </location>
</feature>
<keyword evidence="6" id="KW-0732">Signal</keyword>
<keyword evidence="7" id="KW-0614">Plasmid</keyword>
<dbReference type="InterPro" id="IPR000675">
    <property type="entry name" value="Cutinase/axe"/>
</dbReference>
<feature type="compositionally biased region" description="Low complexity" evidence="5">
    <location>
        <begin position="28"/>
        <end position="37"/>
    </location>
</feature>
<evidence type="ECO:0000256" key="4">
    <source>
        <dbReference type="ARBA" id="ARBA00023157"/>
    </source>
</evidence>
<dbReference type="EMBL" id="CP004356">
    <property type="protein sequence ID" value="AGG68081.1"/>
    <property type="molecule type" value="Genomic_DNA"/>
</dbReference>
<dbReference type="eggNOG" id="ENOG5030KCH">
    <property type="taxonomic scope" value="Bacteria"/>
</dbReference>
<sequence length="601" mass="60090">MNIGKKVAAVVATTICFAGSGTTAVHATETSSPSTTPSPSPNAQCAAIHLVLVNGTFDTSAQQDSTVDHGFGAQIAGPAMRSANDGPVKDPSAGISVEKALEGVTTSASATPSTTSESVGDLDSYQDQLWGSAPSSSALASDVWTTTEAAPVDEAGMKVARTYITYPAAAGGAFIPGLPTSEAVPYEESMTEGAINTAAVIQEIDETCPETKIFLAGHSQGAQVASTVAREIGSGATSINPDKIAGVALFSDPTRARGAATVENTGQQPAPVPGTTGTNVASVGSFTSPDQKELDGGGIGVDATGGKDFGALANRTASWCAPGDLVCDLPISGPLSELVVSTAQQLDLSDPEKSLQIIADSLSPSVVMGGVNELPSQEFSYGNGGFSASASNGRDTKQPLISQIAMDGATEAQPVLGDQFISDLGKSVVGGLSQLGGMALGTGMTILKEAVTVENIAQVALAGVAGPQAAMTAAVARLSEAAVKVVTPELAVGAAETVLNEVNILGVSPKGLSEVVVEAAGHGAAHNSYGSQVSTTDGRSAIDATVDWIVAASYDVSGESTKAPMTSSAPSALASLSFDTESAQSALAEVASWRALQGEGK</sequence>
<dbReference type="HOGENOM" id="CLU_453954_0_0_11"/>
<dbReference type="Pfam" id="PF01083">
    <property type="entry name" value="Cutinase"/>
    <property type="match status" value="1"/>
</dbReference>
<dbReference type="Proteomes" id="UP000011760">
    <property type="component" value="Plasmid pCC2"/>
</dbReference>
<keyword evidence="3" id="KW-0378">Hydrolase</keyword>
<dbReference type="PANTHER" id="PTHR33630">
    <property type="entry name" value="CUTINASE RV1984C-RELATED-RELATED"/>
    <property type="match status" value="1"/>
</dbReference>
<evidence type="ECO:0008006" key="9">
    <source>
        <dbReference type="Google" id="ProtNLM"/>
    </source>
</evidence>
<dbReference type="RefSeq" id="WP_015453142.1">
    <property type="nucleotide sequence ID" value="NC_020553.1"/>
</dbReference>
<evidence type="ECO:0000256" key="1">
    <source>
        <dbReference type="ARBA" id="ARBA00007534"/>
    </source>
</evidence>
<evidence type="ECO:0000256" key="6">
    <source>
        <dbReference type="SAM" id="SignalP"/>
    </source>
</evidence>
<gene>
    <name evidence="7" type="ORF">H924_13460</name>
</gene>
<evidence type="ECO:0000256" key="3">
    <source>
        <dbReference type="ARBA" id="ARBA00022801"/>
    </source>
</evidence>
<dbReference type="InterPro" id="IPR029058">
    <property type="entry name" value="AB_hydrolase_fold"/>
</dbReference>
<accession>M1TV51</accession>
<dbReference type="Gene3D" id="3.40.50.1820">
    <property type="entry name" value="alpha/beta hydrolase"/>
    <property type="match status" value="1"/>
</dbReference>
<dbReference type="SUPFAM" id="SSF53474">
    <property type="entry name" value="alpha/beta-Hydrolases"/>
    <property type="match status" value="1"/>
</dbReference>
<comment type="similarity">
    <text evidence="1">Belongs to the cutinase family.</text>
</comment>
<dbReference type="GO" id="GO:0052689">
    <property type="term" value="F:carboxylic ester hydrolase activity"/>
    <property type="evidence" value="ECO:0007669"/>
    <property type="project" value="UniProtKB-KW"/>
</dbReference>
<keyword evidence="4" id="KW-1015">Disulfide bond</keyword>
<dbReference type="SMART" id="SM01110">
    <property type="entry name" value="Cutinase"/>
    <property type="match status" value="1"/>
</dbReference>
<reference evidence="7 8" key="1">
    <citation type="submission" date="2013-02" db="EMBL/GenBank/DDBJ databases">
        <title>The complete genome sequence of Corynebacterium callunae DSM 20147.</title>
        <authorList>
            <person name="Ruckert C."/>
            <person name="Albersmeier A."/>
            <person name="Kalinowski J."/>
        </authorList>
    </citation>
    <scope>NUCLEOTIDE SEQUENCE [LARGE SCALE GENOMIC DNA]</scope>
    <source>
        <strain evidence="7 8">DSM 20147</strain>
        <plasmid evidence="7 8">pCC2</plasmid>
    </source>
</reference>
<dbReference type="KEGG" id="ccn:H924_13460"/>
<protein>
    <recommendedName>
        <fullName evidence="9">Cutinase</fullName>
    </recommendedName>
</protein>
<feature type="chain" id="PRO_5004017555" description="Cutinase" evidence="6">
    <location>
        <begin position="28"/>
        <end position="601"/>
    </location>
</feature>
<evidence type="ECO:0000256" key="5">
    <source>
        <dbReference type="SAM" id="MobiDB-lite"/>
    </source>
</evidence>
<dbReference type="AlphaFoldDB" id="M1TV51"/>
<evidence type="ECO:0000313" key="7">
    <source>
        <dbReference type="EMBL" id="AGG68081.1"/>
    </source>
</evidence>